<dbReference type="EMBL" id="BAAAYN010000024">
    <property type="protein sequence ID" value="GAA3389268.1"/>
    <property type="molecule type" value="Genomic_DNA"/>
</dbReference>
<feature type="domain" description="PucR C-terminal helix-turn-helix" evidence="1">
    <location>
        <begin position="282"/>
        <end position="338"/>
    </location>
</feature>
<dbReference type="RefSeq" id="WP_345729555.1">
    <property type="nucleotide sequence ID" value="NZ_BAAAYN010000024.1"/>
</dbReference>
<dbReference type="PANTHER" id="PTHR33744">
    <property type="entry name" value="CARBOHYDRATE DIACID REGULATOR"/>
    <property type="match status" value="1"/>
</dbReference>
<gene>
    <name evidence="2" type="ORF">GCM10020369_38750</name>
</gene>
<dbReference type="Proteomes" id="UP001501676">
    <property type="component" value="Unassembled WGS sequence"/>
</dbReference>
<protein>
    <submittedName>
        <fullName evidence="2">Helix-turn-helix domain-containing protein</fullName>
    </submittedName>
</protein>
<evidence type="ECO:0000313" key="3">
    <source>
        <dbReference type="Proteomes" id="UP001501676"/>
    </source>
</evidence>
<reference evidence="3" key="1">
    <citation type="journal article" date="2019" name="Int. J. Syst. Evol. Microbiol.">
        <title>The Global Catalogue of Microorganisms (GCM) 10K type strain sequencing project: providing services to taxonomists for standard genome sequencing and annotation.</title>
        <authorList>
            <consortium name="The Broad Institute Genomics Platform"/>
            <consortium name="The Broad Institute Genome Sequencing Center for Infectious Disease"/>
            <person name="Wu L."/>
            <person name="Ma J."/>
        </authorList>
    </citation>
    <scope>NUCLEOTIDE SEQUENCE [LARGE SCALE GENOMIC DNA]</scope>
    <source>
        <strain evidence="3">JCM 9458</strain>
    </source>
</reference>
<proteinExistence type="predicted"/>
<keyword evidence="3" id="KW-1185">Reference proteome</keyword>
<dbReference type="PANTHER" id="PTHR33744:SF7">
    <property type="entry name" value="PUCR FAMILY TRANSCRIPTIONAL REGULATOR"/>
    <property type="match status" value="1"/>
</dbReference>
<name>A0ABP6SZC3_9ACTN</name>
<sequence length="344" mass="36530">MEALVARLSHLDSHVQATIRVVMFYDTLMRRRVDLPALARASAGLAETVAGVRLHGTGQVIRVAPDGRPAAATPSPPSSTAPITLDDEEIGTVWLERSGPPGPLDEVLLDRLALAAAAVVERYGPARTTLADPALVELAISADTDEAGRARALRLLGFAAEVPVRVVAVRSSLPLDRVGSLICPSRPVKAAPLADVGVLLATSVTTAQLPDDVRAGIGAADRPDRSWRQARTALRFTTARQPVVHHDDLGALALLAELPADTVRKNTDVAAIARLAGHPEDLETLDAYCATGSLRRAAEVLHLHHTSVARRLDQIGRAWGVELTEPAGLTRARLALAAWRLLET</sequence>
<dbReference type="InterPro" id="IPR042070">
    <property type="entry name" value="PucR_C-HTH_sf"/>
</dbReference>
<evidence type="ECO:0000313" key="2">
    <source>
        <dbReference type="EMBL" id="GAA3389268.1"/>
    </source>
</evidence>
<dbReference type="InterPro" id="IPR025736">
    <property type="entry name" value="PucR_C-HTH_dom"/>
</dbReference>
<organism evidence="2 3">
    <name type="scientific">Cryptosporangium minutisporangium</name>
    <dbReference type="NCBI Taxonomy" id="113569"/>
    <lineage>
        <taxon>Bacteria</taxon>
        <taxon>Bacillati</taxon>
        <taxon>Actinomycetota</taxon>
        <taxon>Actinomycetes</taxon>
        <taxon>Cryptosporangiales</taxon>
        <taxon>Cryptosporangiaceae</taxon>
        <taxon>Cryptosporangium</taxon>
    </lineage>
</organism>
<comment type="caution">
    <text evidence="2">The sequence shown here is derived from an EMBL/GenBank/DDBJ whole genome shotgun (WGS) entry which is preliminary data.</text>
</comment>
<dbReference type="Pfam" id="PF13556">
    <property type="entry name" value="HTH_30"/>
    <property type="match status" value="1"/>
</dbReference>
<dbReference type="InterPro" id="IPR051448">
    <property type="entry name" value="CdaR-like_regulators"/>
</dbReference>
<dbReference type="Gene3D" id="1.10.10.2840">
    <property type="entry name" value="PucR C-terminal helix-turn-helix domain"/>
    <property type="match status" value="1"/>
</dbReference>
<accession>A0ABP6SZC3</accession>
<evidence type="ECO:0000259" key="1">
    <source>
        <dbReference type="Pfam" id="PF13556"/>
    </source>
</evidence>